<dbReference type="Proteomes" id="UP001432027">
    <property type="component" value="Unassembled WGS sequence"/>
</dbReference>
<gene>
    <name evidence="2" type="ORF">PENTCL1PPCAC_15797</name>
</gene>
<dbReference type="PROSITE" id="PS51186">
    <property type="entry name" value="GNAT"/>
    <property type="match status" value="1"/>
</dbReference>
<dbReference type="PANTHER" id="PTHR47237:SF1">
    <property type="entry name" value="SLL0310 PROTEIN"/>
    <property type="match status" value="1"/>
</dbReference>
<dbReference type="AlphaFoldDB" id="A0AAV5THA2"/>
<evidence type="ECO:0000259" key="1">
    <source>
        <dbReference type="PROSITE" id="PS51186"/>
    </source>
</evidence>
<keyword evidence="3" id="KW-1185">Reference proteome</keyword>
<evidence type="ECO:0000313" key="3">
    <source>
        <dbReference type="Proteomes" id="UP001432027"/>
    </source>
</evidence>
<reference evidence="2" key="1">
    <citation type="submission" date="2023-10" db="EMBL/GenBank/DDBJ databases">
        <title>Genome assembly of Pristionchus species.</title>
        <authorList>
            <person name="Yoshida K."/>
            <person name="Sommer R.J."/>
        </authorList>
    </citation>
    <scope>NUCLEOTIDE SEQUENCE</scope>
    <source>
        <strain evidence="2">RS0144</strain>
    </source>
</reference>
<dbReference type="InterPro" id="IPR000182">
    <property type="entry name" value="GNAT_dom"/>
</dbReference>
<dbReference type="InterPro" id="IPR052729">
    <property type="entry name" value="Acyl/Acetyltrans_Enzymes"/>
</dbReference>
<dbReference type="Gene3D" id="3.40.630.30">
    <property type="match status" value="1"/>
</dbReference>
<feature type="domain" description="N-acetyltransferase" evidence="1">
    <location>
        <begin position="8"/>
        <end position="147"/>
    </location>
</feature>
<comment type="caution">
    <text evidence="2">The sequence shown here is derived from an EMBL/GenBank/DDBJ whole genome shotgun (WGS) entry which is preliminary data.</text>
</comment>
<accession>A0AAV5THA2</accession>
<dbReference type="InterPro" id="IPR016181">
    <property type="entry name" value="Acyl_CoA_acyltransferase"/>
</dbReference>
<evidence type="ECO:0000313" key="2">
    <source>
        <dbReference type="EMBL" id="GMS93622.1"/>
    </source>
</evidence>
<organism evidence="2 3">
    <name type="scientific">Pristionchus entomophagus</name>
    <dbReference type="NCBI Taxonomy" id="358040"/>
    <lineage>
        <taxon>Eukaryota</taxon>
        <taxon>Metazoa</taxon>
        <taxon>Ecdysozoa</taxon>
        <taxon>Nematoda</taxon>
        <taxon>Chromadorea</taxon>
        <taxon>Rhabditida</taxon>
        <taxon>Rhabditina</taxon>
        <taxon>Diplogasteromorpha</taxon>
        <taxon>Diplogasteroidea</taxon>
        <taxon>Neodiplogasteridae</taxon>
        <taxon>Pristionchus</taxon>
    </lineage>
</organism>
<proteinExistence type="predicted"/>
<dbReference type="Pfam" id="PF00583">
    <property type="entry name" value="Acetyltransf_1"/>
    <property type="match status" value="1"/>
</dbReference>
<dbReference type="PANTHER" id="PTHR47237">
    <property type="entry name" value="SLL0310 PROTEIN"/>
    <property type="match status" value="1"/>
</dbReference>
<dbReference type="SUPFAM" id="SSF55729">
    <property type="entry name" value="Acyl-CoA N-acyltransferases (Nat)"/>
    <property type="match status" value="1"/>
</dbReference>
<dbReference type="GO" id="GO:0016747">
    <property type="term" value="F:acyltransferase activity, transferring groups other than amino-acyl groups"/>
    <property type="evidence" value="ECO:0007669"/>
    <property type="project" value="InterPro"/>
</dbReference>
<sequence length="311" mass="34970">MLEIPAYTLIDKGTDKLWSDFAKMVRDLEWTSTDNTVLWATPQLASTKCVFAQNEEDGSMLGCCVWNEHEGMAWIGFYMTLPSLQGAGLGSEIWARALERIGEKNQVIGLRAVSSMREKYANGATPVEVSRIKKHLLTVDQMKEFCGRYEHPGRCLELYHEMHDDQREDLLRFDREVTGRDRSEWLGKFLASEETEVAVLFDDAKVCAYAAVSTVGHPELNTFKIGPCYASSVTEFAALAKWLVQWVEKFPSGAKIIIGILTGSAGERELADALGHRISDELVTLFSEEIETKMNLDKCYVPNNAHCHYDG</sequence>
<dbReference type="Gene3D" id="3.40.630.90">
    <property type="match status" value="1"/>
</dbReference>
<protein>
    <recommendedName>
        <fullName evidence="1">N-acetyltransferase domain-containing protein</fullName>
    </recommendedName>
</protein>
<dbReference type="CDD" id="cd04301">
    <property type="entry name" value="NAT_SF"/>
    <property type="match status" value="1"/>
</dbReference>
<dbReference type="EMBL" id="BTSX01000004">
    <property type="protein sequence ID" value="GMS93622.1"/>
    <property type="molecule type" value="Genomic_DNA"/>
</dbReference>
<name>A0AAV5THA2_9BILA</name>